<dbReference type="SUPFAM" id="SSF48208">
    <property type="entry name" value="Six-hairpin glycosidases"/>
    <property type="match status" value="1"/>
</dbReference>
<dbReference type="InterPro" id="IPR012341">
    <property type="entry name" value="6hp_glycosidase-like_sf"/>
</dbReference>
<keyword evidence="2" id="KW-0413">Isomerase</keyword>
<comment type="similarity">
    <text evidence="1">Belongs to the N-acylglucosamine 2-epimerase family.</text>
</comment>
<gene>
    <name evidence="3" type="ORF">ACFSJE_06570</name>
</gene>
<dbReference type="Proteomes" id="UP001597342">
    <property type="component" value="Unassembled WGS sequence"/>
</dbReference>
<dbReference type="Pfam" id="PF07221">
    <property type="entry name" value="GlcNAc_2-epim"/>
    <property type="match status" value="1"/>
</dbReference>
<evidence type="ECO:0000313" key="3">
    <source>
        <dbReference type="EMBL" id="MFD2099430.1"/>
    </source>
</evidence>
<proteinExistence type="inferred from homology"/>
<name>A0ABW4XX33_9FLAO</name>
<keyword evidence="4" id="KW-1185">Reference proteome</keyword>
<dbReference type="PANTHER" id="PTHR15108">
    <property type="entry name" value="N-ACYLGLUCOSAMINE-2-EPIMERASE"/>
    <property type="match status" value="1"/>
</dbReference>
<reference evidence="4" key="1">
    <citation type="journal article" date="2019" name="Int. J. Syst. Evol. Microbiol.">
        <title>The Global Catalogue of Microorganisms (GCM) 10K type strain sequencing project: providing services to taxonomists for standard genome sequencing and annotation.</title>
        <authorList>
            <consortium name="The Broad Institute Genomics Platform"/>
            <consortium name="The Broad Institute Genome Sequencing Center for Infectious Disease"/>
            <person name="Wu L."/>
            <person name="Ma J."/>
        </authorList>
    </citation>
    <scope>NUCLEOTIDE SEQUENCE [LARGE SCALE GENOMIC DNA]</scope>
    <source>
        <strain evidence="4">JCM 3389</strain>
    </source>
</reference>
<comment type="caution">
    <text evidence="3">The sequence shown here is derived from an EMBL/GenBank/DDBJ whole genome shotgun (WGS) entry which is preliminary data.</text>
</comment>
<dbReference type="Gene3D" id="1.50.10.10">
    <property type="match status" value="1"/>
</dbReference>
<accession>A0ABW4XX33</accession>
<dbReference type="InterPro" id="IPR010819">
    <property type="entry name" value="AGE/CE"/>
</dbReference>
<dbReference type="RefSeq" id="WP_379830189.1">
    <property type="nucleotide sequence ID" value="NZ_JBHUHU010000002.1"/>
</dbReference>
<protein>
    <submittedName>
        <fullName evidence="3">AGE family epimerase/isomerase</fullName>
    </submittedName>
</protein>
<evidence type="ECO:0000313" key="4">
    <source>
        <dbReference type="Proteomes" id="UP001597342"/>
    </source>
</evidence>
<dbReference type="EMBL" id="JBHUHU010000002">
    <property type="protein sequence ID" value="MFD2099430.1"/>
    <property type="molecule type" value="Genomic_DNA"/>
</dbReference>
<organism evidence="3 4">
    <name type="scientific">Flagellimonas iocasae</name>
    <dbReference type="NCBI Taxonomy" id="2055905"/>
    <lineage>
        <taxon>Bacteria</taxon>
        <taxon>Pseudomonadati</taxon>
        <taxon>Bacteroidota</taxon>
        <taxon>Flavobacteriia</taxon>
        <taxon>Flavobacteriales</taxon>
        <taxon>Flavobacteriaceae</taxon>
        <taxon>Flagellimonas</taxon>
    </lineage>
</organism>
<evidence type="ECO:0000256" key="1">
    <source>
        <dbReference type="ARBA" id="ARBA00008558"/>
    </source>
</evidence>
<evidence type="ECO:0000256" key="2">
    <source>
        <dbReference type="ARBA" id="ARBA00023235"/>
    </source>
</evidence>
<sequence>MKNRWILPFFAMLLCIGCSTKEKNNTVDQDLIAALETAAYEQLLDKWYPLAVDTVDGGFYSDLTYDFKVGEKQDKMIVTQARHVWTNAVASIYNPKKKEEYLSYAEHGFQFLRDHMWDEVNGGFHNLVTKQGEPIEGTKTAYGNSFAIYGLAAYYQASKNEEALDLAKKTFLWLEEGSHDKNHGGYYQTLHIDGSPVERADDTPTNSNVGYKDYNSSIHLLEALTTLYEVWPDAIVEERVKEMLTLIRDTFTTEKGYMHLYFEGNWTPVSFKDTPRDTILAHFYQDHVTFGHDVETAFLMLEASEVLGDWQFDSTLVKGKKMVDHSLKNGWDNELGGFYDGGYYFKGKDSITIVNHHKNWWTQAEGLNSLLLMDSYFPNDSMDYRVHFDKLWEYTNTYLMDKEHGGWYSWGLDTRPETKDNNKGNIWKSAYHNYRALAHCIMTLEKGHRSE</sequence>
<dbReference type="InterPro" id="IPR008928">
    <property type="entry name" value="6-hairpin_glycosidase_sf"/>
</dbReference>